<name>A0A829W889_9FIRM</name>
<organism evidence="2 3">
    <name type="scientific">Enterocloster clostridioformis</name>
    <dbReference type="NCBI Taxonomy" id="1531"/>
    <lineage>
        <taxon>Bacteria</taxon>
        <taxon>Bacillati</taxon>
        <taxon>Bacillota</taxon>
        <taxon>Clostridia</taxon>
        <taxon>Lachnospirales</taxon>
        <taxon>Lachnospiraceae</taxon>
        <taxon>Enterocloster</taxon>
    </lineage>
</organism>
<evidence type="ECO:0000259" key="1">
    <source>
        <dbReference type="Pfam" id="PF01507"/>
    </source>
</evidence>
<dbReference type="Gene3D" id="3.40.50.620">
    <property type="entry name" value="HUPs"/>
    <property type="match status" value="1"/>
</dbReference>
<dbReference type="GO" id="GO:0003824">
    <property type="term" value="F:catalytic activity"/>
    <property type="evidence" value="ECO:0007669"/>
    <property type="project" value="InterPro"/>
</dbReference>
<feature type="domain" description="Phosphoadenosine phosphosulphate reductase" evidence="1">
    <location>
        <begin position="14"/>
        <end position="169"/>
    </location>
</feature>
<dbReference type="Pfam" id="PF01507">
    <property type="entry name" value="PAPS_reduct"/>
    <property type="match status" value="1"/>
</dbReference>
<comment type="caution">
    <text evidence="2">The sequence shown here is derived from an EMBL/GenBank/DDBJ whole genome shotgun (WGS) entry which is preliminary data.</text>
</comment>
<accession>A0A829W889</accession>
<gene>
    <name evidence="2" type="ORF">Ccl03g_32110</name>
</gene>
<proteinExistence type="predicted"/>
<dbReference type="AlphaFoldDB" id="A0A829W889"/>
<protein>
    <submittedName>
        <fullName evidence="2">Reductase</fullName>
    </submittedName>
</protein>
<dbReference type="EMBL" id="BJLB01000001">
    <property type="protein sequence ID" value="GEA37498.1"/>
    <property type="molecule type" value="Genomic_DNA"/>
</dbReference>
<evidence type="ECO:0000313" key="3">
    <source>
        <dbReference type="Proteomes" id="UP000315200"/>
    </source>
</evidence>
<dbReference type="RefSeq" id="WP_243129109.1">
    <property type="nucleotide sequence ID" value="NZ_BJLB01000001.1"/>
</dbReference>
<dbReference type="SUPFAM" id="SSF52402">
    <property type="entry name" value="Adenine nucleotide alpha hydrolases-like"/>
    <property type="match status" value="1"/>
</dbReference>
<dbReference type="Proteomes" id="UP000315200">
    <property type="component" value="Unassembled WGS sequence"/>
</dbReference>
<evidence type="ECO:0000313" key="2">
    <source>
        <dbReference type="EMBL" id="GEA37498.1"/>
    </source>
</evidence>
<sequence length="247" mass="29388">MTRIWLVVGVKEKYIASCSWGKDSTAMILMLIEKKYPLDEVIFYDTGMEFKAVYDVRDKIIPVLEENNIKYTELKPENPFWIDMLIREKKKRTGEIVYGDGYCGGTCRWHTFKKQAICNKYTKDSIVYVGIASDETKRLQKLDYNKIAPLSEWNMSEKDCLDYCYKHDITWEEDGVDLYSILDRVSCWSCRNKNLKELKNMYLYLPKYWKMLKGLQSRIDEPMKGEGKSVFELEERFKREVENENKK</sequence>
<dbReference type="InterPro" id="IPR002500">
    <property type="entry name" value="PAPS_reduct_dom"/>
</dbReference>
<dbReference type="InterPro" id="IPR014729">
    <property type="entry name" value="Rossmann-like_a/b/a_fold"/>
</dbReference>
<reference evidence="2 3" key="1">
    <citation type="submission" date="2019-06" db="EMBL/GenBank/DDBJ databases">
        <title>Draft genome sequence of [Clostridium] clostridioforme NBRC 113352.</title>
        <authorList>
            <person name="Miura T."/>
            <person name="Furukawa M."/>
            <person name="Shimamura M."/>
            <person name="Ohyama Y."/>
            <person name="Yamazoe A."/>
            <person name="Kawasaki H."/>
        </authorList>
    </citation>
    <scope>NUCLEOTIDE SEQUENCE [LARGE SCALE GENOMIC DNA]</scope>
    <source>
        <strain evidence="2 3">NBRC 113352</strain>
    </source>
</reference>